<feature type="region of interest" description="Disordered" evidence="1">
    <location>
        <begin position="1"/>
        <end position="23"/>
    </location>
</feature>
<evidence type="ECO:0000313" key="2">
    <source>
        <dbReference type="EMBL" id="ABC78071.1"/>
    </source>
</evidence>
<dbReference type="EMBL" id="CP000252">
    <property type="protein sequence ID" value="ABC78071.1"/>
    <property type="molecule type" value="Genomic_DNA"/>
</dbReference>
<feature type="compositionally biased region" description="Basic and acidic residues" evidence="1">
    <location>
        <begin position="1"/>
        <end position="13"/>
    </location>
</feature>
<reference evidence="2 3" key="1">
    <citation type="journal article" date="2007" name="Proc. Natl. Acad. Sci. U.S.A.">
        <title>The genome of Syntrophus aciditrophicus: life at the thermodynamic limit of microbial growth.</title>
        <authorList>
            <person name="McInerney M.J."/>
            <person name="Rohlin L."/>
            <person name="Mouttaki H."/>
            <person name="Kim U."/>
            <person name="Krupp R.S."/>
            <person name="Rios-Hernandez L."/>
            <person name="Sieber J."/>
            <person name="Struchtemeyer C.G."/>
            <person name="Bhattacharyya A."/>
            <person name="Campbell J.W."/>
            <person name="Gunsalus R.P."/>
        </authorList>
    </citation>
    <scope>NUCLEOTIDE SEQUENCE [LARGE SCALE GENOMIC DNA]</scope>
    <source>
        <strain evidence="2 3">SB</strain>
    </source>
</reference>
<gene>
    <name evidence="2" type="ORF">SYN_00048</name>
</gene>
<sequence>MEGKIMKNPDPNKKIPSNPALEEEIRRRAEGGEISCAGAMQIAAQFGESPKELGQRLDAMEIRLTRCQLGLYGYTPEKKIVQPAAEVSPELEAQIRKAMQGNYLPCIAAWDIARSRRMPKMAVSSACEAMEIKIKPCQLGAF</sequence>
<proteinExistence type="predicted"/>
<dbReference type="eggNOG" id="ENOG5032UMB">
    <property type="taxonomic scope" value="Bacteria"/>
</dbReference>
<evidence type="ECO:0000256" key="1">
    <source>
        <dbReference type="SAM" id="MobiDB-lite"/>
    </source>
</evidence>
<dbReference type="HOGENOM" id="CLU_143367_0_0_7"/>
<organism evidence="2 3">
    <name type="scientific">Syntrophus aciditrophicus (strain SB)</name>
    <dbReference type="NCBI Taxonomy" id="56780"/>
    <lineage>
        <taxon>Bacteria</taxon>
        <taxon>Pseudomonadati</taxon>
        <taxon>Thermodesulfobacteriota</taxon>
        <taxon>Syntrophia</taxon>
        <taxon>Syntrophales</taxon>
        <taxon>Syntrophaceae</taxon>
        <taxon>Syntrophus</taxon>
    </lineage>
</organism>
<dbReference type="KEGG" id="sat:SYN_00048"/>
<keyword evidence="3" id="KW-1185">Reference proteome</keyword>
<dbReference type="Proteomes" id="UP000001933">
    <property type="component" value="Chromosome"/>
</dbReference>
<name>Q2LVF8_SYNAS</name>
<accession>Q2LVF8</accession>
<protein>
    <submittedName>
        <fullName evidence="2">Hypothetical cytosolic protein</fullName>
    </submittedName>
</protein>
<dbReference type="AlphaFoldDB" id="Q2LVF8"/>
<dbReference type="InParanoid" id="Q2LVF8"/>
<dbReference type="STRING" id="56780.SYN_00048"/>
<evidence type="ECO:0000313" key="3">
    <source>
        <dbReference type="Proteomes" id="UP000001933"/>
    </source>
</evidence>